<comment type="subcellular location">
    <subcellularLocation>
        <location evidence="1">Membrane</location>
    </subcellularLocation>
</comment>
<dbReference type="InParanoid" id="F1Z8P5"/>
<protein>
    <submittedName>
        <fullName evidence="6">Membrane-associated proteins in eicosanoid and glutathione metabolism (MAPEG)</fullName>
    </submittedName>
</protein>
<dbReference type="eggNOG" id="COG3788">
    <property type="taxonomic scope" value="Bacteria"/>
</dbReference>
<dbReference type="STRING" id="983920.Y88_1042"/>
<dbReference type="InterPro" id="IPR023352">
    <property type="entry name" value="MAPEG-like_dom_sf"/>
</dbReference>
<keyword evidence="4 5" id="KW-0472">Membrane</keyword>
<evidence type="ECO:0000256" key="4">
    <source>
        <dbReference type="ARBA" id="ARBA00023136"/>
    </source>
</evidence>
<reference evidence="6 7" key="1">
    <citation type="journal article" date="2012" name="J. Bacteriol.">
        <title>Draft Genome Sequence of Novosphingobium nitrogenifigens Y88T.</title>
        <authorList>
            <person name="Strabala T.J."/>
            <person name="Macdonald L."/>
            <person name="Liu V."/>
            <person name="Smit A.M."/>
        </authorList>
    </citation>
    <scope>NUCLEOTIDE SEQUENCE [LARGE SCALE GENOMIC DNA]</scope>
    <source>
        <strain evidence="6 7">DSM 19370</strain>
    </source>
</reference>
<dbReference type="SUPFAM" id="SSF161084">
    <property type="entry name" value="MAPEG domain-like"/>
    <property type="match status" value="1"/>
</dbReference>
<evidence type="ECO:0000313" key="7">
    <source>
        <dbReference type="Proteomes" id="UP000004728"/>
    </source>
</evidence>
<dbReference type="Pfam" id="PF01124">
    <property type="entry name" value="MAPEG"/>
    <property type="match status" value="1"/>
</dbReference>
<dbReference type="Gene3D" id="1.20.120.550">
    <property type="entry name" value="Membrane associated eicosanoid/glutathione metabolism-like domain"/>
    <property type="match status" value="1"/>
</dbReference>
<name>F1Z8P5_9SPHN</name>
<evidence type="ECO:0000256" key="2">
    <source>
        <dbReference type="ARBA" id="ARBA00022692"/>
    </source>
</evidence>
<dbReference type="HOGENOM" id="CLU_134926_1_1_5"/>
<organism evidence="6 7">
    <name type="scientific">Novosphingobium nitrogenifigens DSM 19370</name>
    <dbReference type="NCBI Taxonomy" id="983920"/>
    <lineage>
        <taxon>Bacteria</taxon>
        <taxon>Pseudomonadati</taxon>
        <taxon>Pseudomonadota</taxon>
        <taxon>Alphaproteobacteria</taxon>
        <taxon>Sphingomonadales</taxon>
        <taxon>Sphingomonadaceae</taxon>
        <taxon>Novosphingobium</taxon>
    </lineage>
</organism>
<evidence type="ECO:0000256" key="3">
    <source>
        <dbReference type="ARBA" id="ARBA00022989"/>
    </source>
</evidence>
<proteinExistence type="predicted"/>
<keyword evidence="2 5" id="KW-0812">Transmembrane</keyword>
<keyword evidence="3 5" id="KW-1133">Transmembrane helix</keyword>
<dbReference type="InterPro" id="IPR001129">
    <property type="entry name" value="Membr-assoc_MAPEG"/>
</dbReference>
<dbReference type="GO" id="GO:0016020">
    <property type="term" value="C:membrane"/>
    <property type="evidence" value="ECO:0007669"/>
    <property type="project" value="UniProtKB-SubCell"/>
</dbReference>
<feature type="transmembrane region" description="Helical" evidence="5">
    <location>
        <begin position="6"/>
        <end position="25"/>
    </location>
</feature>
<dbReference type="PANTHER" id="PTHR35814:SF1">
    <property type="entry name" value="GLUTATHIONE S-TRANSFERASE-RELATED"/>
    <property type="match status" value="1"/>
</dbReference>
<comment type="caution">
    <text evidence="6">The sequence shown here is derived from an EMBL/GenBank/DDBJ whole genome shotgun (WGS) entry which is preliminary data.</text>
</comment>
<dbReference type="EMBL" id="AEWJ01000037">
    <property type="protein sequence ID" value="EGD58980.1"/>
    <property type="molecule type" value="Genomic_DNA"/>
</dbReference>
<evidence type="ECO:0000256" key="1">
    <source>
        <dbReference type="ARBA" id="ARBA00004370"/>
    </source>
</evidence>
<accession>F1Z8P5</accession>
<dbReference type="AlphaFoldDB" id="F1Z8P5"/>
<keyword evidence="7" id="KW-1185">Reference proteome</keyword>
<dbReference type="PANTHER" id="PTHR35814">
    <property type="match status" value="1"/>
</dbReference>
<feature type="transmembrane region" description="Helical" evidence="5">
    <location>
        <begin position="106"/>
        <end position="127"/>
    </location>
</feature>
<dbReference type="Proteomes" id="UP000004728">
    <property type="component" value="Unassembled WGS sequence"/>
</dbReference>
<evidence type="ECO:0000313" key="6">
    <source>
        <dbReference type="EMBL" id="EGD58980.1"/>
    </source>
</evidence>
<sequence>MYLPITLTAAAAAAFINLWLTLRVGMVRTTRKISIGDGGDEELIRRMRAQANFIENTPIVLILIAAIEASRPASGWLAGVALVYTLGRVAHGIGMDGGPLKGGRPLGTLITMATLLGLAVWAVTIALDR</sequence>
<feature type="transmembrane region" description="Helical" evidence="5">
    <location>
        <begin position="76"/>
        <end position="94"/>
    </location>
</feature>
<dbReference type="OrthoDB" id="7619858at2"/>
<gene>
    <name evidence="6" type="ORF">Y88_1042</name>
</gene>
<evidence type="ECO:0000256" key="5">
    <source>
        <dbReference type="SAM" id="Phobius"/>
    </source>
</evidence>
<dbReference type="RefSeq" id="WP_008065820.1">
    <property type="nucleotide sequence ID" value="NZ_AQWK01000001.1"/>
</dbReference>